<dbReference type="RefSeq" id="WP_379683282.1">
    <property type="nucleotide sequence ID" value="NZ_JBHLYW010000003.1"/>
</dbReference>
<protein>
    <submittedName>
        <fullName evidence="1">DUF4269 domain-containing protein</fullName>
    </submittedName>
</protein>
<name>A0ABV6BKP5_9FLAO</name>
<evidence type="ECO:0000313" key="2">
    <source>
        <dbReference type="Proteomes" id="UP001589734"/>
    </source>
</evidence>
<keyword evidence="2" id="KW-1185">Reference proteome</keyword>
<organism evidence="1 2">
    <name type="scientific">Flavobacterium procerum</name>
    <dbReference type="NCBI Taxonomy" id="1455569"/>
    <lineage>
        <taxon>Bacteria</taxon>
        <taxon>Pseudomonadati</taxon>
        <taxon>Bacteroidota</taxon>
        <taxon>Flavobacteriia</taxon>
        <taxon>Flavobacteriales</taxon>
        <taxon>Flavobacteriaceae</taxon>
        <taxon>Flavobacterium</taxon>
    </lineage>
</organism>
<dbReference type="EMBL" id="JBHLYW010000003">
    <property type="protein sequence ID" value="MFC0075991.1"/>
    <property type="molecule type" value="Genomic_DNA"/>
</dbReference>
<comment type="caution">
    <text evidence="1">The sequence shown here is derived from an EMBL/GenBank/DDBJ whole genome shotgun (WGS) entry which is preliminary data.</text>
</comment>
<dbReference type="Pfam" id="PF14091">
    <property type="entry name" value="DUF4269"/>
    <property type="match status" value="1"/>
</dbReference>
<sequence>MIDFTTIAYLKNGNQKQKQAFEVLTRYKVLENLAEFDPLLTGTIPIDIAIDGSDLDIICCWKNKADFIKKVTSVFQEHSGFSIKEIEIDAQESIVAVFKLDEFEIEIFGQSIPTQNQNAYKHMLIEDRILRSKDENFRLEIIKLKQKGYKTEPAFALLLGLKGDPYQELLSFEAQNSLPDTR</sequence>
<reference evidence="1 2" key="1">
    <citation type="submission" date="2024-09" db="EMBL/GenBank/DDBJ databases">
        <authorList>
            <person name="Sun Q."/>
            <person name="Mori K."/>
        </authorList>
    </citation>
    <scope>NUCLEOTIDE SEQUENCE [LARGE SCALE GENOMIC DNA]</scope>
    <source>
        <strain evidence="1 2">CGMCC 1.12926</strain>
    </source>
</reference>
<evidence type="ECO:0000313" key="1">
    <source>
        <dbReference type="EMBL" id="MFC0075991.1"/>
    </source>
</evidence>
<dbReference type="Proteomes" id="UP001589734">
    <property type="component" value="Unassembled WGS sequence"/>
</dbReference>
<accession>A0ABV6BKP5</accession>
<proteinExistence type="predicted"/>
<gene>
    <name evidence="1" type="ORF">ACFFLS_02990</name>
</gene>
<dbReference type="InterPro" id="IPR025365">
    <property type="entry name" value="DUF4269"/>
</dbReference>